<proteinExistence type="inferred from homology"/>
<evidence type="ECO:0000256" key="6">
    <source>
        <dbReference type="ARBA" id="ARBA00023180"/>
    </source>
</evidence>
<evidence type="ECO:0000256" key="9">
    <source>
        <dbReference type="ARBA" id="ARBA00037868"/>
    </source>
</evidence>
<evidence type="ECO:0000256" key="10">
    <source>
        <dbReference type="SAM" id="MobiDB-lite"/>
    </source>
</evidence>
<evidence type="ECO:0000256" key="3">
    <source>
        <dbReference type="ARBA" id="ARBA00022729"/>
    </source>
</evidence>
<dbReference type="Pfam" id="PF02298">
    <property type="entry name" value="Cu_bind_like"/>
    <property type="match status" value="1"/>
</dbReference>
<dbReference type="SUPFAM" id="SSF49503">
    <property type="entry name" value="Cupredoxins"/>
    <property type="match status" value="1"/>
</dbReference>
<dbReference type="OrthoDB" id="2015640at2759"/>
<feature type="domain" description="Phytocyanin" evidence="12">
    <location>
        <begin position="21"/>
        <end position="122"/>
    </location>
</feature>
<dbReference type="PANTHER" id="PTHR33021:SF185">
    <property type="entry name" value="EARLY NODULIN-LIKE PROTEIN 3-RELATED"/>
    <property type="match status" value="1"/>
</dbReference>
<evidence type="ECO:0000256" key="7">
    <source>
        <dbReference type="ARBA" id="ARBA00023288"/>
    </source>
</evidence>
<keyword evidence="7" id="KW-0449">Lipoprotein</keyword>
<dbReference type="CDD" id="cd11019">
    <property type="entry name" value="OsENODL1_like"/>
    <property type="match status" value="1"/>
</dbReference>
<dbReference type="EMBL" id="JADCNM010000004">
    <property type="protein sequence ID" value="KAG0487541.1"/>
    <property type="molecule type" value="Genomic_DNA"/>
</dbReference>
<dbReference type="Gene3D" id="2.60.40.420">
    <property type="entry name" value="Cupredoxins - blue copper proteins"/>
    <property type="match status" value="1"/>
</dbReference>
<dbReference type="Proteomes" id="UP000639772">
    <property type="component" value="Unassembled WGS sequence"/>
</dbReference>
<dbReference type="GO" id="GO:0012505">
    <property type="term" value="C:endomembrane system"/>
    <property type="evidence" value="ECO:0007669"/>
    <property type="project" value="UniProtKB-SubCell"/>
</dbReference>
<evidence type="ECO:0000313" key="14">
    <source>
        <dbReference type="Proteomes" id="UP000639772"/>
    </source>
</evidence>
<keyword evidence="3 11" id="KW-0732">Signal</keyword>
<dbReference type="InterPro" id="IPR008972">
    <property type="entry name" value="Cupredoxin"/>
</dbReference>
<comment type="similarity">
    <text evidence="8">Belongs to the early nodulin-like (ENODL) family.</text>
</comment>
<feature type="chain" id="PRO_5032799864" description="Phytocyanin domain-containing protein" evidence="11">
    <location>
        <begin position="21"/>
        <end position="205"/>
    </location>
</feature>
<dbReference type="GO" id="GO:0005886">
    <property type="term" value="C:plasma membrane"/>
    <property type="evidence" value="ECO:0007669"/>
    <property type="project" value="TreeGrafter"/>
</dbReference>
<evidence type="ECO:0000256" key="2">
    <source>
        <dbReference type="ARBA" id="ARBA00022622"/>
    </source>
</evidence>
<dbReference type="GO" id="GO:0098552">
    <property type="term" value="C:side of membrane"/>
    <property type="evidence" value="ECO:0007669"/>
    <property type="project" value="UniProtKB-KW"/>
</dbReference>
<evidence type="ECO:0000256" key="8">
    <source>
        <dbReference type="ARBA" id="ARBA00035011"/>
    </source>
</evidence>
<dbReference type="InterPro" id="IPR003245">
    <property type="entry name" value="Phytocyanin_dom"/>
</dbReference>
<dbReference type="InterPro" id="IPR041846">
    <property type="entry name" value="ENL_dom"/>
</dbReference>
<keyword evidence="6" id="KW-0325">Glycoprotein</keyword>
<evidence type="ECO:0000259" key="12">
    <source>
        <dbReference type="PROSITE" id="PS51485"/>
    </source>
</evidence>
<evidence type="ECO:0000313" key="13">
    <source>
        <dbReference type="EMBL" id="KAG0487541.1"/>
    </source>
</evidence>
<protein>
    <recommendedName>
        <fullName evidence="12">Phytocyanin domain-containing protein</fullName>
    </recommendedName>
</protein>
<accession>A0A835V916</accession>
<dbReference type="FunFam" id="2.60.40.420:FF:000010">
    <property type="entry name" value="Early nodulin-like protein 1"/>
    <property type="match status" value="1"/>
</dbReference>
<comment type="caution">
    <text evidence="13">The sequence shown here is derived from an EMBL/GenBank/DDBJ whole genome shotgun (WGS) entry which is preliminary data.</text>
</comment>
<comment type="subcellular location">
    <subcellularLocation>
        <location evidence="9">Endomembrane system</location>
        <topology evidence="9">Lipid-anchor</topology>
    </subcellularLocation>
    <subcellularLocation>
        <location evidence="1">Membrane</location>
        <topology evidence="1">Lipid-anchor</topology>
        <topology evidence="1">GPI-anchor</topology>
    </subcellularLocation>
</comment>
<evidence type="ECO:0000256" key="1">
    <source>
        <dbReference type="ARBA" id="ARBA00004589"/>
    </source>
</evidence>
<dbReference type="PROSITE" id="PS51485">
    <property type="entry name" value="PHYTOCYANIN"/>
    <property type="match status" value="1"/>
</dbReference>
<evidence type="ECO:0000256" key="5">
    <source>
        <dbReference type="ARBA" id="ARBA00023157"/>
    </source>
</evidence>
<organism evidence="13 14">
    <name type="scientific">Vanilla planifolia</name>
    <name type="common">Vanilla</name>
    <dbReference type="NCBI Taxonomy" id="51239"/>
    <lineage>
        <taxon>Eukaryota</taxon>
        <taxon>Viridiplantae</taxon>
        <taxon>Streptophyta</taxon>
        <taxon>Embryophyta</taxon>
        <taxon>Tracheophyta</taxon>
        <taxon>Spermatophyta</taxon>
        <taxon>Magnoliopsida</taxon>
        <taxon>Liliopsida</taxon>
        <taxon>Asparagales</taxon>
        <taxon>Orchidaceae</taxon>
        <taxon>Vanilloideae</taxon>
        <taxon>Vanilleae</taxon>
        <taxon>Vanilla</taxon>
    </lineage>
</organism>
<feature type="region of interest" description="Disordered" evidence="10">
    <location>
        <begin position="127"/>
        <end position="184"/>
    </location>
</feature>
<keyword evidence="5" id="KW-1015">Disulfide bond</keyword>
<dbReference type="PANTHER" id="PTHR33021">
    <property type="entry name" value="BLUE COPPER PROTEIN"/>
    <property type="match status" value="1"/>
</dbReference>
<feature type="compositionally biased region" description="Pro residues" evidence="10">
    <location>
        <begin position="127"/>
        <end position="178"/>
    </location>
</feature>
<keyword evidence="2" id="KW-0336">GPI-anchor</keyword>
<name>A0A835V916_VANPL</name>
<dbReference type="GO" id="GO:0009055">
    <property type="term" value="F:electron transfer activity"/>
    <property type="evidence" value="ECO:0007669"/>
    <property type="project" value="InterPro"/>
</dbReference>
<gene>
    <name evidence="13" type="ORF">HPP92_009636</name>
</gene>
<feature type="signal peptide" evidence="11">
    <location>
        <begin position="1"/>
        <end position="20"/>
    </location>
</feature>
<dbReference type="InterPro" id="IPR039391">
    <property type="entry name" value="Phytocyanin-like"/>
</dbReference>
<evidence type="ECO:0000256" key="4">
    <source>
        <dbReference type="ARBA" id="ARBA00023136"/>
    </source>
</evidence>
<reference evidence="13 14" key="1">
    <citation type="journal article" date="2020" name="Nat. Food">
        <title>A phased Vanilla planifolia genome enables genetic improvement of flavour and production.</title>
        <authorList>
            <person name="Hasing T."/>
            <person name="Tang H."/>
            <person name="Brym M."/>
            <person name="Khazi F."/>
            <person name="Huang T."/>
            <person name="Chambers A.H."/>
        </authorList>
    </citation>
    <scope>NUCLEOTIDE SEQUENCE [LARGE SCALE GENOMIC DNA]</scope>
    <source>
        <tissue evidence="13">Leaf</tissue>
    </source>
</reference>
<evidence type="ECO:0000256" key="11">
    <source>
        <dbReference type="SAM" id="SignalP"/>
    </source>
</evidence>
<dbReference type="AlphaFoldDB" id="A0A835V916"/>
<keyword evidence="4" id="KW-0472">Membrane</keyword>
<sequence>MARVLLLAGVFLGLIHLAPAYDFYVGGRDGWVAKPAESYNLWAESMRFQVGDKLVFIYKTGKDSVLLVKEEDYNSCNTQNPIKKFDDGHTIFQFNRSGPFFFISGAAGHCSQGQKLVVVVMATRKPIPPPTSSPPHASPPSVPSPAKPPSSSPSPSPAPGNPSQPPAASPPSPTPSPRPSSAHNVALSRISNGVLALFLGAVFLG</sequence>